<proteinExistence type="predicted"/>
<name>A0A6L3IJ40_9BACT</name>
<reference evidence="1 2" key="1">
    <citation type="journal article" date="2019" name="Nat. Med.">
        <title>A library of human gut bacterial isolates paired with longitudinal multiomics data enables mechanistic microbiome research.</title>
        <authorList>
            <person name="Poyet M."/>
            <person name="Groussin M."/>
            <person name="Gibbons S.M."/>
            <person name="Avila-Pacheco J."/>
            <person name="Jiang X."/>
            <person name="Kearney S.M."/>
            <person name="Perrotta A.R."/>
            <person name="Berdy B."/>
            <person name="Zhao S."/>
            <person name="Lieberman T.D."/>
            <person name="Swanson P.K."/>
            <person name="Smith M."/>
            <person name="Roesemann S."/>
            <person name="Alexander J.E."/>
            <person name="Rich S.A."/>
            <person name="Livny J."/>
            <person name="Vlamakis H."/>
            <person name="Clish C."/>
            <person name="Bullock K."/>
            <person name="Deik A."/>
            <person name="Scott J."/>
            <person name="Pierce K.A."/>
            <person name="Xavier R.J."/>
            <person name="Alm E.J."/>
        </authorList>
    </citation>
    <scope>NUCLEOTIDE SEQUENCE [LARGE SCALE GENOMIC DNA]</scope>
    <source>
        <strain evidence="1 2">BIOML-A25</strain>
    </source>
</reference>
<evidence type="ECO:0000313" key="1">
    <source>
        <dbReference type="EMBL" id="KAA5297771.1"/>
    </source>
</evidence>
<dbReference type="EMBL" id="VVZV01000441">
    <property type="protein sequence ID" value="KAA5297771.1"/>
    <property type="molecule type" value="Genomic_DNA"/>
</dbReference>
<dbReference type="SUPFAM" id="SSF52768">
    <property type="entry name" value="Arginase/deacetylase"/>
    <property type="match status" value="1"/>
</dbReference>
<comment type="caution">
    <text evidence="1">The sequence shown here is derived from an EMBL/GenBank/DDBJ whole genome shotgun (WGS) entry which is preliminary data.</text>
</comment>
<dbReference type="InterPro" id="IPR006035">
    <property type="entry name" value="Ureohydrolase"/>
</dbReference>
<dbReference type="GO" id="GO:0046872">
    <property type="term" value="F:metal ion binding"/>
    <property type="evidence" value="ECO:0007669"/>
    <property type="project" value="InterPro"/>
</dbReference>
<dbReference type="AlphaFoldDB" id="A0A6L3IJ40"/>
<feature type="non-terminal residue" evidence="1">
    <location>
        <position position="1"/>
    </location>
</feature>
<sequence>SNGPVYISIDKDVLNPASAATNWDQGSLSLWELEKLLAVILQKEQVVGIDICGECSTTLNLFEEKRETVMDSQANKELLRFIRSSSGLQ</sequence>
<dbReference type="InterPro" id="IPR023696">
    <property type="entry name" value="Ureohydrolase_dom_sf"/>
</dbReference>
<dbReference type="Gene3D" id="3.40.800.10">
    <property type="entry name" value="Ureohydrolase domain"/>
    <property type="match status" value="1"/>
</dbReference>
<organism evidence="1 2">
    <name type="scientific">Phocaeicola dorei</name>
    <dbReference type="NCBI Taxonomy" id="357276"/>
    <lineage>
        <taxon>Bacteria</taxon>
        <taxon>Pseudomonadati</taxon>
        <taxon>Bacteroidota</taxon>
        <taxon>Bacteroidia</taxon>
        <taxon>Bacteroidales</taxon>
        <taxon>Bacteroidaceae</taxon>
        <taxon>Phocaeicola</taxon>
    </lineage>
</organism>
<dbReference type="Proteomes" id="UP000481700">
    <property type="component" value="Unassembled WGS sequence"/>
</dbReference>
<accession>A0A6L3IJ40</accession>
<protein>
    <submittedName>
        <fullName evidence="1">Arginase family protein</fullName>
    </submittedName>
</protein>
<dbReference type="GO" id="GO:0016813">
    <property type="term" value="F:hydrolase activity, acting on carbon-nitrogen (but not peptide) bonds, in linear amidines"/>
    <property type="evidence" value="ECO:0007669"/>
    <property type="project" value="UniProtKB-ARBA"/>
</dbReference>
<evidence type="ECO:0000313" key="2">
    <source>
        <dbReference type="Proteomes" id="UP000481700"/>
    </source>
</evidence>
<dbReference type="RefSeq" id="WP_185153125.1">
    <property type="nucleotide sequence ID" value="NZ_VVZV01000441.1"/>
</dbReference>
<gene>
    <name evidence="1" type="ORF">F2Z07_28495</name>
</gene>
<dbReference type="Pfam" id="PF00491">
    <property type="entry name" value="Arginase"/>
    <property type="match status" value="1"/>
</dbReference>